<dbReference type="SUPFAM" id="SSF116734">
    <property type="entry name" value="DNA methylase specificity domain"/>
    <property type="match status" value="2"/>
</dbReference>
<evidence type="ECO:0000256" key="1">
    <source>
        <dbReference type="ARBA" id="ARBA00010923"/>
    </source>
</evidence>
<evidence type="ECO:0000256" key="2">
    <source>
        <dbReference type="ARBA" id="ARBA00022747"/>
    </source>
</evidence>
<feature type="domain" description="Type I restriction modification DNA specificity" evidence="5">
    <location>
        <begin position="215"/>
        <end position="393"/>
    </location>
</feature>
<comment type="similarity">
    <text evidence="1">Belongs to the type-I restriction system S methylase family.</text>
</comment>
<dbReference type="PANTHER" id="PTHR30408">
    <property type="entry name" value="TYPE-1 RESTRICTION ENZYME ECOKI SPECIFICITY PROTEIN"/>
    <property type="match status" value="1"/>
</dbReference>
<gene>
    <name evidence="6" type="ORF">CQA62_02040</name>
</gene>
<dbReference type="GO" id="GO:0003677">
    <property type="term" value="F:DNA binding"/>
    <property type="evidence" value="ECO:0007669"/>
    <property type="project" value="UniProtKB-KW"/>
</dbReference>
<evidence type="ECO:0000313" key="7">
    <source>
        <dbReference type="Proteomes" id="UP000257067"/>
    </source>
</evidence>
<evidence type="ECO:0000256" key="3">
    <source>
        <dbReference type="ARBA" id="ARBA00023125"/>
    </source>
</evidence>
<keyword evidence="4" id="KW-0175">Coiled coil</keyword>
<dbReference type="Proteomes" id="UP000257067">
    <property type="component" value="Unassembled WGS sequence"/>
</dbReference>
<dbReference type="OrthoDB" id="5323932at2"/>
<dbReference type="AlphaFoldDB" id="A0A3D8IY22"/>
<keyword evidence="2" id="KW-0680">Restriction system</keyword>
<dbReference type="GO" id="GO:0004519">
    <property type="term" value="F:endonuclease activity"/>
    <property type="evidence" value="ECO:0007669"/>
    <property type="project" value="UniProtKB-KW"/>
</dbReference>
<dbReference type="CDD" id="cd17273">
    <property type="entry name" value="RMtype1_S_EcoJA69PI-TRD1-CR1_like"/>
    <property type="match status" value="1"/>
</dbReference>
<dbReference type="GO" id="GO:0009307">
    <property type="term" value="P:DNA restriction-modification system"/>
    <property type="evidence" value="ECO:0007669"/>
    <property type="project" value="UniProtKB-KW"/>
</dbReference>
<keyword evidence="6" id="KW-0378">Hydrolase</keyword>
<evidence type="ECO:0000259" key="5">
    <source>
        <dbReference type="Pfam" id="PF01420"/>
    </source>
</evidence>
<dbReference type="RefSeq" id="WP_104724597.1">
    <property type="nucleotide sequence ID" value="NZ_FZNE01000003.1"/>
</dbReference>
<feature type="coiled-coil region" evidence="4">
    <location>
        <begin position="368"/>
        <end position="402"/>
    </location>
</feature>
<proteinExistence type="inferred from homology"/>
<dbReference type="InterPro" id="IPR044946">
    <property type="entry name" value="Restrct_endonuc_typeI_TRD_sf"/>
</dbReference>
<sequence>MIPKGYKHTELGILPRHWEVVRLGDIGKIIGGGTPDTKNLKYWTQKNGIVWLTPTEIKTKYIMKSERQITEKGLEESSAKKLPIHTILITTRATIGDIGIAKVDCTTNQGFQSLVCSNSLNYEFAYYVLQTYQIKKYFIRFACGSTFLELSSREVRKTKIPLPPLAEQEKIAEILSTWDTQIQNLCSLIKDKQTLKKGLCQILLTAKTRFKGFDKDWEVVRLGDIFSILKGIGLTKDDIVPNGKLKCILYGELYTTYDEVIYKVISQTNLKLGTLSKKGDILVPASTTTSAIDIAIATSLEEEGILLGGDINIFRPKIRNICSAFIARLLREVYRNKIASFAQGTTIIHLYASNIQKIPIKLPLLTEQKKIAEVLSEADNEIKLLEQKLESLKSQKRGLMQKLLNGKVRVK</sequence>
<accession>A0A3D8IY22</accession>
<dbReference type="InterPro" id="IPR000055">
    <property type="entry name" value="Restrct_endonuc_typeI_TRD"/>
</dbReference>
<feature type="domain" description="Type I restriction modification DNA specificity" evidence="5">
    <location>
        <begin position="15"/>
        <end position="183"/>
    </location>
</feature>
<keyword evidence="3" id="KW-0238">DNA-binding</keyword>
<comment type="caution">
    <text evidence="6">The sequence shown here is derived from an EMBL/GenBank/DDBJ whole genome shotgun (WGS) entry which is preliminary data.</text>
</comment>
<dbReference type="EMBL" id="NXLU01000002">
    <property type="protein sequence ID" value="RDU69451.1"/>
    <property type="molecule type" value="Genomic_DNA"/>
</dbReference>
<keyword evidence="6" id="KW-0540">Nuclease</keyword>
<dbReference type="Pfam" id="PF01420">
    <property type="entry name" value="Methylase_S"/>
    <property type="match status" value="2"/>
</dbReference>
<dbReference type="Gene3D" id="1.10.287.1120">
    <property type="entry name" value="Bipartite methylase S protein"/>
    <property type="match status" value="1"/>
</dbReference>
<protein>
    <submittedName>
        <fullName evidence="6">Restriction endonuclease subunit S</fullName>
    </submittedName>
</protein>
<evidence type="ECO:0000256" key="4">
    <source>
        <dbReference type="SAM" id="Coils"/>
    </source>
</evidence>
<dbReference type="InterPro" id="IPR052021">
    <property type="entry name" value="Type-I_RS_S_subunit"/>
</dbReference>
<keyword evidence="7" id="KW-1185">Reference proteome</keyword>
<dbReference type="REBASE" id="289968">
    <property type="entry name" value="S.Hch13205II"/>
</dbReference>
<name>A0A3D8IY22_9HELI</name>
<organism evidence="6 7">
    <name type="scientific">Helicobacter cholecystus</name>
    <dbReference type="NCBI Taxonomy" id="45498"/>
    <lineage>
        <taxon>Bacteria</taxon>
        <taxon>Pseudomonadati</taxon>
        <taxon>Campylobacterota</taxon>
        <taxon>Epsilonproteobacteria</taxon>
        <taxon>Campylobacterales</taxon>
        <taxon>Helicobacteraceae</taxon>
        <taxon>Helicobacter</taxon>
    </lineage>
</organism>
<dbReference type="Gene3D" id="3.90.220.20">
    <property type="entry name" value="DNA methylase specificity domains"/>
    <property type="match status" value="2"/>
</dbReference>
<keyword evidence="6" id="KW-0255">Endonuclease</keyword>
<dbReference type="PANTHER" id="PTHR30408:SF12">
    <property type="entry name" value="TYPE I RESTRICTION ENZYME MJAVIII SPECIFICITY SUBUNIT"/>
    <property type="match status" value="1"/>
</dbReference>
<reference evidence="6 7" key="1">
    <citation type="submission" date="2018-04" db="EMBL/GenBank/DDBJ databases">
        <title>Novel Campyloabacter and Helicobacter Species and Strains.</title>
        <authorList>
            <person name="Mannion A.J."/>
            <person name="Shen Z."/>
            <person name="Fox J.G."/>
        </authorList>
    </citation>
    <scope>NUCLEOTIDE SEQUENCE [LARGE SCALE GENOMIC DNA]</scope>
    <source>
        <strain evidence="6 7">ATCC 700242</strain>
    </source>
</reference>
<evidence type="ECO:0000313" key="6">
    <source>
        <dbReference type="EMBL" id="RDU69451.1"/>
    </source>
</evidence>